<dbReference type="Proteomes" id="UP000532769">
    <property type="component" value="Unassembled WGS sequence"/>
</dbReference>
<keyword evidence="1" id="KW-0812">Transmembrane</keyword>
<protein>
    <submittedName>
        <fullName evidence="2">Uncharacterized protein</fullName>
    </submittedName>
</protein>
<evidence type="ECO:0000256" key="1">
    <source>
        <dbReference type="SAM" id="Phobius"/>
    </source>
</evidence>
<accession>A0A846ML94</accession>
<feature type="transmembrane region" description="Helical" evidence="1">
    <location>
        <begin position="6"/>
        <end position="25"/>
    </location>
</feature>
<proteinExistence type="predicted"/>
<evidence type="ECO:0000313" key="2">
    <source>
        <dbReference type="EMBL" id="NIK16383.1"/>
    </source>
</evidence>
<evidence type="ECO:0000313" key="3">
    <source>
        <dbReference type="Proteomes" id="UP000532769"/>
    </source>
</evidence>
<name>A0A846ML94_9BACL</name>
<sequence length="35" mass="4178">MEDDFVFENMAALLLTGKRAVYFFVIMKKINKKCY</sequence>
<dbReference type="EMBL" id="JAASRS010000001">
    <property type="protein sequence ID" value="NIK16383.1"/>
    <property type="molecule type" value="Genomic_DNA"/>
</dbReference>
<keyword evidence="3" id="KW-1185">Reference proteome</keyword>
<gene>
    <name evidence="2" type="ORF">BDD39_002893</name>
</gene>
<keyword evidence="1" id="KW-0472">Membrane</keyword>
<dbReference type="AlphaFoldDB" id="A0A846ML94"/>
<keyword evidence="1" id="KW-1133">Transmembrane helix</keyword>
<organism evidence="2 3">
    <name type="scientific">Saccharococcus thermophilus</name>
    <dbReference type="NCBI Taxonomy" id="29396"/>
    <lineage>
        <taxon>Bacteria</taxon>
        <taxon>Bacillati</taxon>
        <taxon>Bacillota</taxon>
        <taxon>Bacilli</taxon>
        <taxon>Bacillales</taxon>
        <taxon>Anoxybacillaceae</taxon>
        <taxon>Saccharococcus</taxon>
    </lineage>
</organism>
<reference evidence="2 3" key="1">
    <citation type="submission" date="2020-03" db="EMBL/GenBank/DDBJ databases">
        <title>Genomic Encyclopedia of Archaeal and Bacterial Type Strains, Phase II (KMG-II): from individual species to whole genera.</title>
        <authorList>
            <person name="Goeker M."/>
        </authorList>
    </citation>
    <scope>NUCLEOTIDE SEQUENCE [LARGE SCALE GENOMIC DNA]</scope>
    <source>
        <strain evidence="2 3">DSM 4749</strain>
    </source>
</reference>
<comment type="caution">
    <text evidence="2">The sequence shown here is derived from an EMBL/GenBank/DDBJ whole genome shotgun (WGS) entry which is preliminary data.</text>
</comment>